<dbReference type="PANTHER" id="PTHR10127:SF802">
    <property type="entry name" value="ZINC METALLOPROTEINASE NAS-10"/>
    <property type="match status" value="1"/>
</dbReference>
<dbReference type="RefSeq" id="XP_024509809.1">
    <property type="nucleotide sequence ID" value="XM_024644227.1"/>
</dbReference>
<feature type="binding site" evidence="8">
    <location>
        <position position="139"/>
    </location>
    <ligand>
        <name>Zn(2+)</name>
        <dbReference type="ChEBI" id="CHEBI:29105"/>
        <note>catalytic</note>
    </ligand>
</feature>
<dbReference type="InterPro" id="IPR006026">
    <property type="entry name" value="Peptidase_Metallo"/>
</dbReference>
<dbReference type="GeneID" id="36382990"/>
<evidence type="ECO:0000313" key="12">
    <source>
        <dbReference type="Proteomes" id="UP000035682"/>
    </source>
</evidence>
<dbReference type="SUPFAM" id="SSF49854">
    <property type="entry name" value="Spermadhesin, CUB domain"/>
    <property type="match status" value="1"/>
</dbReference>
<dbReference type="EMBL" id="LN609529">
    <property type="protein sequence ID" value="CEF70612.1"/>
    <property type="molecule type" value="Genomic_DNA"/>
</dbReference>
<sequence>MIFFKYFLLYIIFNNFIKYIVNKNINNINFSSIRTKRKVIGEVIYKWTLPIPYYVDKNLDHNLIKIALNEIEYNTCIRFRQMNEMIDGISGIQYYFGNTCSSKVGRVLGKIWQRISIGDDCNEKGRIQHETLHALGIDHEHSRYDRHNFIYLIEKNVADEYKHNFLVVSEINSNTFNIPYDYGSIMHYDMYSFSKNGNPTMIPKDELYKTTIGHVHSFSFNDIKTVNLYYCAKKCSVKIYCFNGGYQNPNKCNTCICIEGFVGYNCRYFQKSKNFCGITTFIAHKISKEIKNGGNKYCIYHIKTLKRYKIGIKLNFVNIQTVEKKICEPDNSLEIKYWEDKTVTGARFCGIIIGTTFISKNDYVIIYFRSNNMGSNFKITFKRI</sequence>
<gene>
    <name evidence="11 13 14" type="ORF">SRAE_2000523700</name>
</gene>
<keyword evidence="5 8" id="KW-0862">Zinc</keyword>
<feature type="binding site" evidence="8">
    <location>
        <position position="129"/>
    </location>
    <ligand>
        <name>Zn(2+)</name>
        <dbReference type="ChEBI" id="CHEBI:29105"/>
        <note>catalytic</note>
    </ligand>
</feature>
<comment type="caution">
    <text evidence="8">Lacks conserved residue(s) required for the propagation of feature annotation.</text>
</comment>
<dbReference type="SMART" id="SM00235">
    <property type="entry name" value="ZnMc"/>
    <property type="match status" value="1"/>
</dbReference>
<dbReference type="EC" id="3.4.24.-" evidence="9"/>
<evidence type="ECO:0000256" key="8">
    <source>
        <dbReference type="PROSITE-ProRule" id="PRU01211"/>
    </source>
</evidence>
<dbReference type="Gene3D" id="2.60.120.290">
    <property type="entry name" value="Spermadhesin, CUB domain"/>
    <property type="match status" value="1"/>
</dbReference>
<keyword evidence="7" id="KW-1015">Disulfide bond</keyword>
<dbReference type="WBParaSite" id="SRAE_2000523700.1">
    <property type="protein sequence ID" value="SRAE_2000523700.1"/>
    <property type="gene ID" value="WBGene00265497"/>
</dbReference>
<evidence type="ECO:0000256" key="9">
    <source>
        <dbReference type="RuleBase" id="RU361183"/>
    </source>
</evidence>
<evidence type="ECO:0000313" key="11">
    <source>
        <dbReference type="EMBL" id="CEF70612.1"/>
    </source>
</evidence>
<keyword evidence="2 8" id="KW-0645">Protease</keyword>
<comment type="cofactor">
    <cofactor evidence="8 9">
        <name>Zn(2+)</name>
        <dbReference type="ChEBI" id="CHEBI:29105"/>
    </cofactor>
    <text evidence="8 9">Binds 1 zinc ion per subunit.</text>
</comment>
<evidence type="ECO:0000256" key="2">
    <source>
        <dbReference type="ARBA" id="ARBA00022670"/>
    </source>
</evidence>
<feature type="domain" description="Peptidase M12A" evidence="10">
    <location>
        <begin position="38"/>
        <end position="236"/>
    </location>
</feature>
<dbReference type="InterPro" id="IPR001506">
    <property type="entry name" value="Peptidase_M12A"/>
</dbReference>
<dbReference type="Pfam" id="PF01400">
    <property type="entry name" value="Astacin"/>
    <property type="match status" value="1"/>
</dbReference>
<dbReference type="InterPro" id="IPR024079">
    <property type="entry name" value="MetalloPept_cat_dom_sf"/>
</dbReference>
<dbReference type="Pfam" id="PF00431">
    <property type="entry name" value="CUB"/>
    <property type="match status" value="1"/>
</dbReference>
<dbReference type="OMA" id="HARCATN"/>
<dbReference type="OrthoDB" id="291007at2759"/>
<keyword evidence="12" id="KW-1185">Reference proteome</keyword>
<keyword evidence="3 8" id="KW-0479">Metal-binding</keyword>
<reference evidence="11 12" key="1">
    <citation type="submission" date="2014-09" db="EMBL/GenBank/DDBJ databases">
        <authorList>
            <person name="Martin A.A."/>
        </authorList>
    </citation>
    <scope>NUCLEOTIDE SEQUENCE</scope>
    <source>
        <strain evidence="12">ED321</strain>
        <strain evidence="11">ED321 Heterogonic</strain>
    </source>
</reference>
<evidence type="ECO:0000256" key="4">
    <source>
        <dbReference type="ARBA" id="ARBA00022801"/>
    </source>
</evidence>
<dbReference type="InterPro" id="IPR034035">
    <property type="entry name" value="Astacin-like_dom"/>
</dbReference>
<evidence type="ECO:0000313" key="13">
    <source>
        <dbReference type="WBParaSite" id="SRAE_2000523700.1"/>
    </source>
</evidence>
<keyword evidence="4 8" id="KW-0378">Hydrolase</keyword>
<dbReference type="CTD" id="36382990"/>
<feature type="active site" evidence="8">
    <location>
        <position position="130"/>
    </location>
</feature>
<dbReference type="InterPro" id="IPR035914">
    <property type="entry name" value="Sperma_CUB_dom_sf"/>
</dbReference>
<dbReference type="InterPro" id="IPR000859">
    <property type="entry name" value="CUB_dom"/>
</dbReference>
<keyword evidence="1" id="KW-0245">EGF-like domain</keyword>
<dbReference type="WormBase" id="SRAE_2000523700">
    <property type="protein sequence ID" value="SRP06261"/>
    <property type="gene ID" value="WBGene00265497"/>
</dbReference>
<evidence type="ECO:0000313" key="14">
    <source>
        <dbReference type="WormBase" id="SRAE_2000523700"/>
    </source>
</evidence>
<reference evidence="13" key="2">
    <citation type="submission" date="2020-12" db="UniProtKB">
        <authorList>
            <consortium name="WormBaseParasite"/>
        </authorList>
    </citation>
    <scope>IDENTIFICATION</scope>
</reference>
<name>A0A090N0F8_STRRB</name>
<dbReference type="PROSITE" id="PS51864">
    <property type="entry name" value="ASTACIN"/>
    <property type="match status" value="1"/>
</dbReference>
<feature type="binding site" evidence="8">
    <location>
        <position position="133"/>
    </location>
    <ligand>
        <name>Zn(2+)</name>
        <dbReference type="ChEBI" id="CHEBI:29105"/>
        <note>catalytic</note>
    </ligand>
</feature>
<dbReference type="SUPFAM" id="SSF55486">
    <property type="entry name" value="Metalloproteases ('zincins'), catalytic domain"/>
    <property type="match status" value="1"/>
</dbReference>
<evidence type="ECO:0000256" key="3">
    <source>
        <dbReference type="ARBA" id="ARBA00022723"/>
    </source>
</evidence>
<dbReference type="GO" id="GO:0004222">
    <property type="term" value="F:metalloendopeptidase activity"/>
    <property type="evidence" value="ECO:0007669"/>
    <property type="project" value="UniProtKB-UniRule"/>
</dbReference>
<evidence type="ECO:0000256" key="7">
    <source>
        <dbReference type="ARBA" id="ARBA00023157"/>
    </source>
</evidence>
<proteinExistence type="predicted"/>
<dbReference type="Gene3D" id="3.40.390.10">
    <property type="entry name" value="Collagenase (Catalytic Domain)"/>
    <property type="match status" value="1"/>
</dbReference>
<evidence type="ECO:0000256" key="5">
    <source>
        <dbReference type="ARBA" id="ARBA00022833"/>
    </source>
</evidence>
<evidence type="ECO:0000259" key="10">
    <source>
        <dbReference type="PROSITE" id="PS51864"/>
    </source>
</evidence>
<dbReference type="CDD" id="cd04280">
    <property type="entry name" value="ZnMc_astacin_like"/>
    <property type="match status" value="1"/>
</dbReference>
<dbReference type="GO" id="GO:0006508">
    <property type="term" value="P:proteolysis"/>
    <property type="evidence" value="ECO:0007669"/>
    <property type="project" value="UniProtKB-KW"/>
</dbReference>
<dbReference type="AlphaFoldDB" id="A0A090N0F8"/>
<dbReference type="Proteomes" id="UP000035682">
    <property type="component" value="Unplaced"/>
</dbReference>
<evidence type="ECO:0000256" key="6">
    <source>
        <dbReference type="ARBA" id="ARBA00023049"/>
    </source>
</evidence>
<evidence type="ECO:0000256" key="1">
    <source>
        <dbReference type="ARBA" id="ARBA00022536"/>
    </source>
</evidence>
<protein>
    <recommendedName>
        <fullName evidence="9">Metalloendopeptidase</fullName>
        <ecNumber evidence="9">3.4.24.-</ecNumber>
    </recommendedName>
</protein>
<dbReference type="PANTHER" id="PTHR10127">
    <property type="entry name" value="DISCOIDIN, CUB, EGF, LAMININ , AND ZINC METALLOPROTEASE DOMAIN CONTAINING"/>
    <property type="match status" value="1"/>
</dbReference>
<organism evidence="11">
    <name type="scientific">Strongyloides ratti</name>
    <name type="common">Parasitic roundworm</name>
    <dbReference type="NCBI Taxonomy" id="34506"/>
    <lineage>
        <taxon>Eukaryota</taxon>
        <taxon>Metazoa</taxon>
        <taxon>Ecdysozoa</taxon>
        <taxon>Nematoda</taxon>
        <taxon>Chromadorea</taxon>
        <taxon>Rhabditida</taxon>
        <taxon>Tylenchina</taxon>
        <taxon>Panagrolaimomorpha</taxon>
        <taxon>Strongyloidoidea</taxon>
        <taxon>Strongyloididae</taxon>
        <taxon>Strongyloides</taxon>
    </lineage>
</organism>
<keyword evidence="6 8" id="KW-0482">Metalloprotease</keyword>
<dbReference type="PRINTS" id="PR00480">
    <property type="entry name" value="ASTACIN"/>
</dbReference>
<dbReference type="GO" id="GO:0008270">
    <property type="term" value="F:zinc ion binding"/>
    <property type="evidence" value="ECO:0007669"/>
    <property type="project" value="UniProtKB-UniRule"/>
</dbReference>
<accession>A0A090N0F8</accession>